<dbReference type="RefSeq" id="XP_026688835.1">
    <property type="nucleotide sequence ID" value="XM_026833034.1"/>
</dbReference>
<feature type="domain" description="IPT/TIG" evidence="1">
    <location>
        <begin position="29"/>
        <end position="84"/>
    </location>
</feature>
<evidence type="ECO:0000313" key="2">
    <source>
        <dbReference type="Proteomes" id="UP000079169"/>
    </source>
</evidence>
<evidence type="ECO:0000259" key="1">
    <source>
        <dbReference type="Pfam" id="PF01833"/>
    </source>
</evidence>
<gene>
    <name evidence="3" type="primary">LOC113473375</name>
</gene>
<dbReference type="PANTHER" id="PTHR22625">
    <property type="entry name" value="PLEXIN"/>
    <property type="match status" value="1"/>
</dbReference>
<feature type="non-terminal residue" evidence="3">
    <location>
        <position position="1"/>
    </location>
</feature>
<feature type="non-terminal residue" evidence="3">
    <location>
        <position position="241"/>
    </location>
</feature>
<name>A0A3Q0JPR4_DIACI</name>
<dbReference type="GO" id="GO:0017154">
    <property type="term" value="F:semaphorin receptor activity"/>
    <property type="evidence" value="ECO:0007669"/>
    <property type="project" value="InterPro"/>
</dbReference>
<dbReference type="GO" id="GO:0048468">
    <property type="term" value="P:cell development"/>
    <property type="evidence" value="ECO:0007669"/>
    <property type="project" value="UniProtKB-ARBA"/>
</dbReference>
<dbReference type="GO" id="GO:0048731">
    <property type="term" value="P:system development"/>
    <property type="evidence" value="ECO:0007669"/>
    <property type="project" value="UniProtKB-ARBA"/>
</dbReference>
<dbReference type="KEGG" id="dci:113473375"/>
<dbReference type="GO" id="GO:0030334">
    <property type="term" value="P:regulation of cell migration"/>
    <property type="evidence" value="ECO:0007669"/>
    <property type="project" value="TreeGrafter"/>
</dbReference>
<dbReference type="PaxDb" id="121845-A0A3Q0JPR4"/>
<dbReference type="Proteomes" id="UP000079169">
    <property type="component" value="Unplaced"/>
</dbReference>
<dbReference type="GO" id="GO:0002116">
    <property type="term" value="C:semaphorin receptor complex"/>
    <property type="evidence" value="ECO:0007669"/>
    <property type="project" value="TreeGrafter"/>
</dbReference>
<protein>
    <submittedName>
        <fullName evidence="3">Plexin-B-like</fullName>
    </submittedName>
</protein>
<feature type="domain" description="IPT/TIG" evidence="1">
    <location>
        <begin position="135"/>
        <end position="219"/>
    </location>
</feature>
<dbReference type="InterPro" id="IPR031148">
    <property type="entry name" value="Plexin"/>
</dbReference>
<proteinExistence type="predicted"/>
<dbReference type="SUPFAM" id="SSF81296">
    <property type="entry name" value="E set domains"/>
    <property type="match status" value="1"/>
</dbReference>
<dbReference type="InterPro" id="IPR002909">
    <property type="entry name" value="IPT_dom"/>
</dbReference>
<dbReference type="Gene3D" id="2.60.40.10">
    <property type="entry name" value="Immunoglobulins"/>
    <property type="match status" value="1"/>
</dbReference>
<dbReference type="InterPro" id="IPR014756">
    <property type="entry name" value="Ig_E-set"/>
</dbReference>
<dbReference type="STRING" id="121845.A0A3Q0JPR4"/>
<sequence length="241" mass="26717">GSLYEYVEDPTIDSVDSGIQSGQGLKYPKGFPAGGTRINVVGKNLLYIKDPHIYVVYKDKKFVNSCEVMSNNYMICTAPTITGALDKIDEEHPEQLEYGFEMDNVTSVRNLSSKLNSPYFLFPNPIYEPFSEEIKYYKSDYLTINGQHLDRASQESDVIVKIGTGFCNVTSVSRLQLTCRPPAEQPPNKNDDDESTAELPDVTVIVGNNLKFYIGKLSYSPPAALNSPLTKTAMYGGIAII</sequence>
<dbReference type="PANTHER" id="PTHR22625:SF70">
    <property type="entry name" value="PLEXIN A, ISOFORM A"/>
    <property type="match status" value="1"/>
</dbReference>
<dbReference type="AlphaFoldDB" id="A0A3Q0JPR4"/>
<keyword evidence="2" id="KW-1185">Reference proteome</keyword>
<dbReference type="InterPro" id="IPR013783">
    <property type="entry name" value="Ig-like_fold"/>
</dbReference>
<dbReference type="GO" id="GO:0005886">
    <property type="term" value="C:plasma membrane"/>
    <property type="evidence" value="ECO:0007669"/>
    <property type="project" value="TreeGrafter"/>
</dbReference>
<reference evidence="3" key="1">
    <citation type="submission" date="2025-08" db="UniProtKB">
        <authorList>
            <consortium name="RefSeq"/>
        </authorList>
    </citation>
    <scope>IDENTIFICATION</scope>
</reference>
<accession>A0A3Q0JPR4</accession>
<evidence type="ECO:0000313" key="3">
    <source>
        <dbReference type="RefSeq" id="XP_026688835.1"/>
    </source>
</evidence>
<dbReference type="GeneID" id="113473375"/>
<dbReference type="Pfam" id="PF01833">
    <property type="entry name" value="TIG"/>
    <property type="match status" value="2"/>
</dbReference>
<organism evidence="2 3">
    <name type="scientific">Diaphorina citri</name>
    <name type="common">Asian citrus psyllid</name>
    <dbReference type="NCBI Taxonomy" id="121845"/>
    <lineage>
        <taxon>Eukaryota</taxon>
        <taxon>Metazoa</taxon>
        <taxon>Ecdysozoa</taxon>
        <taxon>Arthropoda</taxon>
        <taxon>Hexapoda</taxon>
        <taxon>Insecta</taxon>
        <taxon>Pterygota</taxon>
        <taxon>Neoptera</taxon>
        <taxon>Paraneoptera</taxon>
        <taxon>Hemiptera</taxon>
        <taxon>Sternorrhyncha</taxon>
        <taxon>Psylloidea</taxon>
        <taxon>Psyllidae</taxon>
        <taxon>Diaphorininae</taxon>
        <taxon>Diaphorina</taxon>
    </lineage>
</organism>
<dbReference type="CDD" id="cd00603">
    <property type="entry name" value="IPT_PCSR"/>
    <property type="match status" value="1"/>
</dbReference>